<feature type="chain" id="PRO_5032928296" evidence="1">
    <location>
        <begin position="30"/>
        <end position="496"/>
    </location>
</feature>
<dbReference type="EMBL" id="AZCU01000011">
    <property type="protein sequence ID" value="KRK24178.1"/>
    <property type="molecule type" value="Genomic_DNA"/>
</dbReference>
<gene>
    <name evidence="2" type="ORF">FD24_GL000548</name>
</gene>
<accession>A0A837R930</accession>
<comment type="caution">
    <text evidence="2">The sequence shown here is derived from an EMBL/GenBank/DDBJ whole genome shotgun (WGS) entry which is preliminary data.</text>
</comment>
<dbReference type="Proteomes" id="UP000051020">
    <property type="component" value="Unassembled WGS sequence"/>
</dbReference>
<evidence type="ECO:0000313" key="2">
    <source>
        <dbReference type="EMBL" id="KRK24178.1"/>
    </source>
</evidence>
<dbReference type="AlphaFoldDB" id="A0A837R930"/>
<feature type="signal peptide" evidence="1">
    <location>
        <begin position="1"/>
        <end position="29"/>
    </location>
</feature>
<sequence length="496" mass="51331">MFKQIMKGLWLVGFSLVLILSGLSLNAGAATLTDKMTDVKSNAAFQVTPNGNVVGSNVDEGLSTYPSVSAITANYADNGRITKQTTKMTVTMSGTIGLRSSKSTITKAYYDIMTKPASDSFTGTTLMTTTPASLGSGNSFSISSSKQTQTLAVNFQNIKTALPIYVGFRITVNGQEGTYQVGKFSAQTLSPKITGTLYSTDTVIKGTGTPGNTISSNVNGVTTTVGSDGTYTLNLGTALGSLSSVTVTEVDEVTGDNGTATATVTPKKLNITSSKTAVDVYPGDLDSLTSDSAVVAWLVKQAGIVATNPDSATDTITYAAKETGLASKLSALAVGGSTTINVYGKGSSGLQSDAKTITVTMRDGTLSLGTPPASLTFGSLTIPFKETLYQPTSSWNIVVNDTRKTGSTWYLRATATAMKSATRTLSGNLIYLNGSTKQVLTNTSVTVASGSKVAGKTATTATSDWSASKGILLDVQPSVQVDSYSGSVNWTLQDTP</sequence>
<dbReference type="RefSeq" id="WP_099722296.1">
    <property type="nucleotide sequence ID" value="NZ_AZCU01000011.1"/>
</dbReference>
<keyword evidence="1" id="KW-0732">Signal</keyword>
<evidence type="ECO:0000313" key="3">
    <source>
        <dbReference type="Proteomes" id="UP000051020"/>
    </source>
</evidence>
<name>A0A837R930_LACPE</name>
<evidence type="ECO:0000256" key="1">
    <source>
        <dbReference type="SAM" id="SignalP"/>
    </source>
</evidence>
<proteinExistence type="predicted"/>
<protein>
    <submittedName>
        <fullName evidence="2">Extracellular protein</fullName>
    </submittedName>
</protein>
<organism evidence="2 3">
    <name type="scientific">Lactiplantibacillus pentosus DSM 20314</name>
    <dbReference type="NCBI Taxonomy" id="1423791"/>
    <lineage>
        <taxon>Bacteria</taxon>
        <taxon>Bacillati</taxon>
        <taxon>Bacillota</taxon>
        <taxon>Bacilli</taxon>
        <taxon>Lactobacillales</taxon>
        <taxon>Lactobacillaceae</taxon>
        <taxon>Lactiplantibacillus</taxon>
    </lineage>
</organism>
<dbReference type="GeneID" id="49395109"/>
<reference evidence="2 3" key="1">
    <citation type="journal article" date="2015" name="Genome Announc.">
        <title>Expanding the biotechnology potential of lactobacilli through comparative genomics of 213 strains and associated genera.</title>
        <authorList>
            <person name="Sun Z."/>
            <person name="Harris H.M."/>
            <person name="McCann A."/>
            <person name="Guo C."/>
            <person name="Argimon S."/>
            <person name="Zhang W."/>
            <person name="Yang X."/>
            <person name="Jeffery I.B."/>
            <person name="Cooney J.C."/>
            <person name="Kagawa T.F."/>
            <person name="Liu W."/>
            <person name="Song Y."/>
            <person name="Salvetti E."/>
            <person name="Wrobel A."/>
            <person name="Rasinkangas P."/>
            <person name="Parkhill J."/>
            <person name="Rea M.C."/>
            <person name="O'Sullivan O."/>
            <person name="Ritari J."/>
            <person name="Douillard F.P."/>
            <person name="Paul Ross R."/>
            <person name="Yang R."/>
            <person name="Briner A.E."/>
            <person name="Felis G.E."/>
            <person name="de Vos W.M."/>
            <person name="Barrangou R."/>
            <person name="Klaenhammer T.R."/>
            <person name="Caufield P.W."/>
            <person name="Cui Y."/>
            <person name="Zhang H."/>
            <person name="O'Toole P.W."/>
        </authorList>
    </citation>
    <scope>NUCLEOTIDE SEQUENCE [LARGE SCALE GENOMIC DNA]</scope>
    <source>
        <strain evidence="2 3">DSM 20314</strain>
    </source>
</reference>